<keyword evidence="1" id="KW-0343">GTPase activation</keyword>
<gene>
    <name evidence="9" type="primary">TAGAP</name>
</gene>
<dbReference type="OrthoDB" id="27389at2759"/>
<dbReference type="InterPro" id="IPR047886">
    <property type="entry name" value="ARHGAP20-like_RhoGAP"/>
</dbReference>
<evidence type="ECO:0000256" key="5">
    <source>
        <dbReference type="ARBA" id="ARBA00077368"/>
    </source>
</evidence>
<evidence type="ECO:0000256" key="1">
    <source>
        <dbReference type="ARBA" id="ARBA00022468"/>
    </source>
</evidence>
<dbReference type="GO" id="GO:0005096">
    <property type="term" value="F:GTPase activator activity"/>
    <property type="evidence" value="ECO:0007669"/>
    <property type="project" value="UniProtKB-KW"/>
</dbReference>
<dbReference type="AlphaFoldDB" id="A0A9F5IUJ9"/>
<protein>
    <recommendedName>
        <fullName evidence="4">T-cell activation Rho GTPase-activating protein</fullName>
    </recommendedName>
    <alternativeName>
        <fullName evidence="5">T-cell activation GTPase-activating protein</fullName>
    </alternativeName>
</protein>
<keyword evidence="3" id="KW-0344">Guanine-nucleotide releasing factor</keyword>
<evidence type="ECO:0000259" key="7">
    <source>
        <dbReference type="PROSITE" id="PS50238"/>
    </source>
</evidence>
<name>A0A9F5IUJ9_PYTBI</name>
<dbReference type="RefSeq" id="XP_025021044.1">
    <property type="nucleotide sequence ID" value="XM_025165276.1"/>
</dbReference>
<evidence type="ECO:0000256" key="4">
    <source>
        <dbReference type="ARBA" id="ARBA00074142"/>
    </source>
</evidence>
<feature type="domain" description="Rho-GAP" evidence="7">
    <location>
        <begin position="153"/>
        <end position="342"/>
    </location>
</feature>
<dbReference type="PANTHER" id="PTHR23179:SF26">
    <property type="entry name" value="T-CELL ACTIVATION RHO GTPASE-ACTIVATING PROTEIN"/>
    <property type="match status" value="1"/>
</dbReference>
<evidence type="ECO:0000256" key="6">
    <source>
        <dbReference type="SAM" id="MobiDB-lite"/>
    </source>
</evidence>
<dbReference type="Pfam" id="PF00620">
    <property type="entry name" value="RhoGAP"/>
    <property type="match status" value="1"/>
</dbReference>
<dbReference type="SUPFAM" id="SSF48350">
    <property type="entry name" value="GTPase activation domain, GAP"/>
    <property type="match status" value="1"/>
</dbReference>
<evidence type="ECO:0000256" key="3">
    <source>
        <dbReference type="ARBA" id="ARBA00022658"/>
    </source>
</evidence>
<dbReference type="PROSITE" id="PS50238">
    <property type="entry name" value="RHOGAP"/>
    <property type="match status" value="1"/>
</dbReference>
<sequence>MTEASTSVSNRFVCIEFDFATRKKKVQLCSLGDIANLILLICNRQTREIQGSKNIKALSAEFLMKVLSSCNAPKTLNAKDMEALTAHPSEEDLKKRHFFMTCDNEDEASQLIADRHRKRKNVISLPFMFRRSTHESETQGHLESELKSPLFDYPLSLVYGVEDTLPKSIQDILMILFRKGPFTEGIFRKAANEKARKELREELNAGDNVALEKKSVYLLAAVFKDFLRNIPHKLLLSELYDEWMTALEKINPQERTEAMKGVASKLPKPNLHLLKHLLSLLHHISKNSEVNKMDSSNLAICFGPTMLSPNNDKSLPLEIQKELADKVKALVEFLINNCSDIFGEEIYSLFCMNTDNSLDMSETLSPNQHHDSAYDSTDFEGECSSSDLQSKGLSHTSRPSSTELYPKQPLTQIPSALPLTHFKRTVSKLDRRFSEPDLWSSKGSQEGCVRFPKPSKSEENFILQKELGQKCRGLRMRKQTVESHLSGLYRNKKPSNLTIKGNLPSELSSDSLLSTSSSSSLDSASSVSDSSVFTSSPLSSPSIFKNSVLTQPRSFSPKISNGSDRAVPELKKHSMSFSVATCKKMLAKTESCGIGGFQRGSFKKYPRKERPLSCQIVQATHVTVPSPEPPGCQLRSRFMSADEVFRLVDQKKPRSPPSYEEATKHFSAVRLPLHNNLRAPPLRFVKVPQDSKSQCLRLKKEVTNKANEDLFNDRPSLINASQDKTPVVDFVIGIHSRANLPLTPQVYRLRTMSGSYQKNKQEYLTRRSSQITFEHLQCAKESYV</sequence>
<accession>A0A9F5IUJ9</accession>
<dbReference type="InterPro" id="IPR000198">
    <property type="entry name" value="RhoGAP_dom"/>
</dbReference>
<evidence type="ECO:0000313" key="8">
    <source>
        <dbReference type="Proteomes" id="UP000695026"/>
    </source>
</evidence>
<dbReference type="OMA" id="PRTESWK"/>
<keyword evidence="2" id="KW-0597">Phosphoprotein</keyword>
<dbReference type="GeneID" id="103050373"/>
<proteinExistence type="predicted"/>
<feature type="compositionally biased region" description="Polar residues" evidence="6">
    <location>
        <begin position="383"/>
        <end position="406"/>
    </location>
</feature>
<dbReference type="CTD" id="117289"/>
<evidence type="ECO:0000313" key="9">
    <source>
        <dbReference type="RefSeq" id="XP_025021044.1"/>
    </source>
</evidence>
<dbReference type="InterPro" id="IPR008936">
    <property type="entry name" value="Rho_GTPase_activation_prot"/>
</dbReference>
<dbReference type="GO" id="GO:0035023">
    <property type="term" value="P:regulation of Rho protein signal transduction"/>
    <property type="evidence" value="ECO:0007669"/>
    <property type="project" value="InterPro"/>
</dbReference>
<reference evidence="9" key="1">
    <citation type="submission" date="2025-08" db="UniProtKB">
        <authorList>
            <consortium name="RefSeq"/>
        </authorList>
    </citation>
    <scope>IDENTIFICATION</scope>
    <source>
        <tissue evidence="9">Liver</tissue>
    </source>
</reference>
<dbReference type="Proteomes" id="UP000695026">
    <property type="component" value="Unplaced"/>
</dbReference>
<dbReference type="FunFam" id="1.10.555.10:FF:000036">
    <property type="entry name" value="T-cell activation Rho GTPase-activating protein"/>
    <property type="match status" value="1"/>
</dbReference>
<evidence type="ECO:0000256" key="2">
    <source>
        <dbReference type="ARBA" id="ARBA00022553"/>
    </source>
</evidence>
<dbReference type="GO" id="GO:0005085">
    <property type="term" value="F:guanyl-nucleotide exchange factor activity"/>
    <property type="evidence" value="ECO:0007669"/>
    <property type="project" value="UniProtKB-KW"/>
</dbReference>
<organism evidence="8 9">
    <name type="scientific">Python bivittatus</name>
    <name type="common">Burmese python</name>
    <name type="synonym">Python molurus bivittatus</name>
    <dbReference type="NCBI Taxonomy" id="176946"/>
    <lineage>
        <taxon>Eukaryota</taxon>
        <taxon>Metazoa</taxon>
        <taxon>Chordata</taxon>
        <taxon>Craniata</taxon>
        <taxon>Vertebrata</taxon>
        <taxon>Euteleostomi</taxon>
        <taxon>Lepidosauria</taxon>
        <taxon>Squamata</taxon>
        <taxon>Bifurcata</taxon>
        <taxon>Unidentata</taxon>
        <taxon>Episquamata</taxon>
        <taxon>Toxicofera</taxon>
        <taxon>Serpentes</taxon>
        <taxon>Henophidia</taxon>
        <taxon>Pythonidae</taxon>
        <taxon>Python</taxon>
    </lineage>
</organism>
<dbReference type="PANTHER" id="PTHR23179">
    <property type="entry name" value="T-CELL ACTIVATION RHO GTPASE ACTIVATING PROTEIN-RELATED"/>
    <property type="match status" value="1"/>
</dbReference>
<keyword evidence="8" id="KW-1185">Reference proteome</keyword>
<feature type="region of interest" description="Disordered" evidence="6">
    <location>
        <begin position="362"/>
        <end position="406"/>
    </location>
</feature>
<dbReference type="SMART" id="SM00324">
    <property type="entry name" value="RhoGAP"/>
    <property type="match status" value="1"/>
</dbReference>
<dbReference type="CDD" id="cd04402">
    <property type="entry name" value="RhoGAP_ARHGAP20"/>
    <property type="match status" value="1"/>
</dbReference>
<dbReference type="GO" id="GO:0007165">
    <property type="term" value="P:signal transduction"/>
    <property type="evidence" value="ECO:0007669"/>
    <property type="project" value="InterPro"/>
</dbReference>
<dbReference type="Gene3D" id="1.10.555.10">
    <property type="entry name" value="Rho GTPase activation protein"/>
    <property type="match status" value="1"/>
</dbReference>